<dbReference type="RefSeq" id="WP_340269623.1">
    <property type="nucleotide sequence ID" value="NZ_JBBEOG010000004.1"/>
</dbReference>
<feature type="transmembrane region" description="Helical" evidence="1">
    <location>
        <begin position="183"/>
        <end position="205"/>
    </location>
</feature>
<feature type="transmembrane region" description="Helical" evidence="1">
    <location>
        <begin position="244"/>
        <end position="267"/>
    </location>
</feature>
<dbReference type="Proteomes" id="UP001596122">
    <property type="component" value="Unassembled WGS sequence"/>
</dbReference>
<keyword evidence="1" id="KW-0472">Membrane</keyword>
<sequence length="296" mass="30763">MSTRPLTPVLLGLAGGTAAVTLLGPFGAGLLRPRTSPSGAAQLLGADVAGLLVVVPLCVVAAVLAWREHPVAAPLALGPSGFAAYTFTQYAVGQEWLTYPGTVERFVPLLLGLVVLGGTGLALAWTAAADVPPVGRRLERTVGATLLVLAVFLVVGLHLPTLLDAMSPVPTGSEYLATPTAFWLVKLMDLALLVPLAVATGVGLLRHRAWARRPMYAVLGTYTLVGTSVVAMAVVMLVRDVDGASVPLALGLALFTSVFWVLTVAALRPLRRPRAARRPVSGDVLRLPAPAGRTRS</sequence>
<feature type="transmembrane region" description="Helical" evidence="1">
    <location>
        <begin position="106"/>
        <end position="129"/>
    </location>
</feature>
<keyword evidence="1" id="KW-1133">Transmembrane helix</keyword>
<proteinExistence type="predicted"/>
<accession>A0ABW0GNX5</accession>
<evidence type="ECO:0000256" key="1">
    <source>
        <dbReference type="SAM" id="Phobius"/>
    </source>
</evidence>
<reference evidence="3" key="1">
    <citation type="journal article" date="2019" name="Int. J. Syst. Evol. Microbiol.">
        <title>The Global Catalogue of Microorganisms (GCM) 10K type strain sequencing project: providing services to taxonomists for standard genome sequencing and annotation.</title>
        <authorList>
            <consortium name="The Broad Institute Genomics Platform"/>
            <consortium name="The Broad Institute Genome Sequencing Center for Infectious Disease"/>
            <person name="Wu L."/>
            <person name="Ma J."/>
        </authorList>
    </citation>
    <scope>NUCLEOTIDE SEQUENCE [LARGE SCALE GENOMIC DNA]</scope>
    <source>
        <strain evidence="3">CCUG 43114</strain>
    </source>
</reference>
<feature type="transmembrane region" description="Helical" evidence="1">
    <location>
        <begin position="6"/>
        <end position="31"/>
    </location>
</feature>
<dbReference type="EMBL" id="JBHSLD010000009">
    <property type="protein sequence ID" value="MFC5381668.1"/>
    <property type="molecule type" value="Genomic_DNA"/>
</dbReference>
<feature type="transmembrane region" description="Helical" evidence="1">
    <location>
        <begin position="43"/>
        <end position="66"/>
    </location>
</feature>
<keyword evidence="3" id="KW-1185">Reference proteome</keyword>
<evidence type="ECO:0000313" key="2">
    <source>
        <dbReference type="EMBL" id="MFC5381668.1"/>
    </source>
</evidence>
<name>A0ABW0GNX5_9MICO</name>
<evidence type="ECO:0000313" key="3">
    <source>
        <dbReference type="Proteomes" id="UP001596122"/>
    </source>
</evidence>
<keyword evidence="1" id="KW-0812">Transmembrane</keyword>
<comment type="caution">
    <text evidence="2">The sequence shown here is derived from an EMBL/GenBank/DDBJ whole genome shotgun (WGS) entry which is preliminary data.</text>
</comment>
<gene>
    <name evidence="2" type="ORF">ACFPJ6_12795</name>
</gene>
<protein>
    <submittedName>
        <fullName evidence="2">Uncharacterized protein</fullName>
    </submittedName>
</protein>
<feature type="transmembrane region" description="Helical" evidence="1">
    <location>
        <begin position="217"/>
        <end position="238"/>
    </location>
</feature>
<organism evidence="2 3">
    <name type="scientific">Aquipuribacter nitratireducens</name>
    <dbReference type="NCBI Taxonomy" id="650104"/>
    <lineage>
        <taxon>Bacteria</taxon>
        <taxon>Bacillati</taxon>
        <taxon>Actinomycetota</taxon>
        <taxon>Actinomycetes</taxon>
        <taxon>Micrococcales</taxon>
        <taxon>Intrasporangiaceae</taxon>
        <taxon>Aquipuribacter</taxon>
    </lineage>
</organism>
<feature type="transmembrane region" description="Helical" evidence="1">
    <location>
        <begin position="141"/>
        <end position="163"/>
    </location>
</feature>